<proteinExistence type="predicted"/>
<gene>
    <name evidence="2" type="ORF">SAMN04487963_2414</name>
</gene>
<evidence type="ECO:0000256" key="1">
    <source>
        <dbReference type="SAM" id="Phobius"/>
    </source>
</evidence>
<dbReference type="AlphaFoldDB" id="A0A1I4QIK7"/>
<name>A0A1I4QIK7_9GAMM</name>
<keyword evidence="1" id="KW-0812">Transmembrane</keyword>
<dbReference type="Proteomes" id="UP000198519">
    <property type="component" value="Unassembled WGS sequence"/>
</dbReference>
<evidence type="ECO:0008006" key="4">
    <source>
        <dbReference type="Google" id="ProtNLM"/>
    </source>
</evidence>
<dbReference type="STRING" id="488535.SAMN04487963_2414"/>
<organism evidence="2 3">
    <name type="scientific">Marinobacter zhejiangensis</name>
    <dbReference type="NCBI Taxonomy" id="488535"/>
    <lineage>
        <taxon>Bacteria</taxon>
        <taxon>Pseudomonadati</taxon>
        <taxon>Pseudomonadota</taxon>
        <taxon>Gammaproteobacteria</taxon>
        <taxon>Pseudomonadales</taxon>
        <taxon>Marinobacteraceae</taxon>
        <taxon>Marinobacter</taxon>
    </lineage>
</organism>
<reference evidence="3" key="1">
    <citation type="submission" date="2016-10" db="EMBL/GenBank/DDBJ databases">
        <authorList>
            <person name="Varghese N."/>
            <person name="Submissions S."/>
        </authorList>
    </citation>
    <scope>NUCLEOTIDE SEQUENCE [LARGE SCALE GENOMIC DNA]</scope>
    <source>
        <strain evidence="3">CGMCC 1.7061</strain>
    </source>
</reference>
<evidence type="ECO:0000313" key="3">
    <source>
        <dbReference type="Proteomes" id="UP000198519"/>
    </source>
</evidence>
<dbReference type="EMBL" id="FOUE01000003">
    <property type="protein sequence ID" value="SFM39952.1"/>
    <property type="molecule type" value="Genomic_DNA"/>
</dbReference>
<accession>A0A1I4QIK7</accession>
<keyword evidence="3" id="KW-1185">Reference proteome</keyword>
<feature type="transmembrane region" description="Helical" evidence="1">
    <location>
        <begin position="12"/>
        <end position="30"/>
    </location>
</feature>
<keyword evidence="1" id="KW-0472">Membrane</keyword>
<dbReference type="OrthoDB" id="6368386at2"/>
<keyword evidence="1" id="KW-1133">Transmembrane helix</keyword>
<evidence type="ECO:0000313" key="2">
    <source>
        <dbReference type="EMBL" id="SFM39952.1"/>
    </source>
</evidence>
<dbReference type="RefSeq" id="WP_092022850.1">
    <property type="nucleotide sequence ID" value="NZ_FOUE01000003.1"/>
</dbReference>
<sequence length="125" mass="13492">MSQPEARYSIRTLIIAVVATIVVTVITLEVNGRLLHNENKEDAELGTFTAIHLSPDGEDVRMSPKSSELHAVCEQGYLAIASDVDAAFRAILLDYKSRGVRCGDIHTYVSPATSNAQPAAPESPQ</sequence>
<protein>
    <recommendedName>
        <fullName evidence="4">Kinase</fullName>
    </recommendedName>
</protein>